<dbReference type="PROSITE" id="PS51257">
    <property type="entry name" value="PROKAR_LIPOPROTEIN"/>
    <property type="match status" value="1"/>
</dbReference>
<reference evidence="3 4" key="1">
    <citation type="submission" date="2018-02" db="EMBL/GenBank/DDBJ databases">
        <title>Genomic Encyclopedia of Archaeal and Bacterial Type Strains, Phase II (KMG-II): from individual species to whole genera.</title>
        <authorList>
            <person name="Goeker M."/>
        </authorList>
    </citation>
    <scope>NUCLEOTIDE SEQUENCE [LARGE SCALE GENOMIC DNA]</scope>
    <source>
        <strain evidence="3 4">DSM 15099</strain>
    </source>
</reference>
<evidence type="ECO:0000313" key="4">
    <source>
        <dbReference type="Proteomes" id="UP000239863"/>
    </source>
</evidence>
<dbReference type="OrthoDB" id="1934036at2"/>
<feature type="signal peptide" evidence="2">
    <location>
        <begin position="1"/>
        <end position="19"/>
    </location>
</feature>
<gene>
    <name evidence="3" type="ORF">BD821_11020</name>
</gene>
<evidence type="ECO:0000256" key="1">
    <source>
        <dbReference type="SAM" id="MobiDB-lite"/>
    </source>
</evidence>
<dbReference type="RefSeq" id="WP_104410029.1">
    <property type="nucleotide sequence ID" value="NZ_PTIS01000010.1"/>
</dbReference>
<organism evidence="3 4">
    <name type="scientific">Clostridium algidicarnis DSM 15099</name>
    <dbReference type="NCBI Taxonomy" id="1121295"/>
    <lineage>
        <taxon>Bacteria</taxon>
        <taxon>Bacillati</taxon>
        <taxon>Bacillota</taxon>
        <taxon>Clostridia</taxon>
        <taxon>Eubacteriales</taxon>
        <taxon>Clostridiaceae</taxon>
        <taxon>Clostridium</taxon>
    </lineage>
</organism>
<sequence length="272" mass="31371">MKKLKFLIIPLVMSLVVLAGCAPKGEENVKTETNKTVEETKKPEEAKKPEEVKKPVEEKVDAEVLNRFDKYFYKGEDELIYIGMAEYGFMAKYDKEDVKDAKEKVVVYEGAMRDGMGEPEGKGPREFTVSYTVDKDKIVEKIDNRDYVKNKKTILNSIIENFVVVKGEVKVGNKWEQGFKIEDKEYKAVTEIKSLDKKGDKDEFVVESTVKDIKGYKDNTYVERRTYREGLGLIMLEYRPTMVNGQEPMDDFIGYSLNYLKDKDGNVNVIER</sequence>
<evidence type="ECO:0008006" key="5">
    <source>
        <dbReference type="Google" id="ProtNLM"/>
    </source>
</evidence>
<comment type="caution">
    <text evidence="3">The sequence shown here is derived from an EMBL/GenBank/DDBJ whole genome shotgun (WGS) entry which is preliminary data.</text>
</comment>
<keyword evidence="2" id="KW-0732">Signal</keyword>
<evidence type="ECO:0000256" key="2">
    <source>
        <dbReference type="SAM" id="SignalP"/>
    </source>
</evidence>
<feature type="chain" id="PRO_5038392421" description="Lipoprotein" evidence="2">
    <location>
        <begin position="20"/>
        <end position="272"/>
    </location>
</feature>
<dbReference type="EMBL" id="PTIS01000010">
    <property type="protein sequence ID" value="PPK48056.1"/>
    <property type="molecule type" value="Genomic_DNA"/>
</dbReference>
<name>A0A2S6FWT2_9CLOT</name>
<dbReference type="AlphaFoldDB" id="A0A2S6FWT2"/>
<dbReference type="Proteomes" id="UP000239863">
    <property type="component" value="Unassembled WGS sequence"/>
</dbReference>
<protein>
    <recommendedName>
        <fullName evidence="5">Lipoprotein</fullName>
    </recommendedName>
</protein>
<accession>A0A2S6FWT2</accession>
<feature type="region of interest" description="Disordered" evidence="1">
    <location>
        <begin position="30"/>
        <end position="53"/>
    </location>
</feature>
<dbReference type="STRING" id="37659.GCA_000703125_01205"/>
<proteinExistence type="predicted"/>
<evidence type="ECO:0000313" key="3">
    <source>
        <dbReference type="EMBL" id="PPK48056.1"/>
    </source>
</evidence>